<proteinExistence type="predicted"/>
<feature type="non-terminal residue" evidence="2">
    <location>
        <position position="1"/>
    </location>
</feature>
<dbReference type="AlphaFoldDB" id="A0AAD8EDH6"/>
<comment type="caution">
    <text evidence="2">The sequence shown here is derived from an EMBL/GenBank/DDBJ whole genome shotgun (WGS) entry which is preliminary data.</text>
</comment>
<feature type="non-terminal residue" evidence="2">
    <location>
        <position position="62"/>
    </location>
</feature>
<protein>
    <submittedName>
        <fullName evidence="2">Uncharacterized protein</fullName>
    </submittedName>
</protein>
<evidence type="ECO:0000313" key="3">
    <source>
        <dbReference type="Proteomes" id="UP001233999"/>
    </source>
</evidence>
<reference evidence="2" key="2">
    <citation type="submission" date="2023-05" db="EMBL/GenBank/DDBJ databases">
        <authorList>
            <person name="Fouks B."/>
        </authorList>
    </citation>
    <scope>NUCLEOTIDE SEQUENCE</scope>
    <source>
        <strain evidence="2">Stay&amp;Tobe</strain>
        <tissue evidence="2">Testes</tissue>
    </source>
</reference>
<organism evidence="2 3">
    <name type="scientific">Diploptera punctata</name>
    <name type="common">Pacific beetle cockroach</name>
    <dbReference type="NCBI Taxonomy" id="6984"/>
    <lineage>
        <taxon>Eukaryota</taxon>
        <taxon>Metazoa</taxon>
        <taxon>Ecdysozoa</taxon>
        <taxon>Arthropoda</taxon>
        <taxon>Hexapoda</taxon>
        <taxon>Insecta</taxon>
        <taxon>Pterygota</taxon>
        <taxon>Neoptera</taxon>
        <taxon>Polyneoptera</taxon>
        <taxon>Dictyoptera</taxon>
        <taxon>Blattodea</taxon>
        <taxon>Blaberoidea</taxon>
        <taxon>Blaberidae</taxon>
        <taxon>Diplopterinae</taxon>
        <taxon>Diploptera</taxon>
    </lineage>
</organism>
<keyword evidence="3" id="KW-1185">Reference proteome</keyword>
<feature type="chain" id="PRO_5041935353" evidence="1">
    <location>
        <begin position="30"/>
        <end position="62"/>
    </location>
</feature>
<sequence length="62" mass="7366">LMAFSSSIEFLVSMLLFLFSLLLSRVSVSLELVGSMPRLDYHDLDIHNNFHPIIKKYRYQYR</sequence>
<dbReference type="EMBL" id="JASPKZ010007150">
    <property type="protein sequence ID" value="KAJ9586510.1"/>
    <property type="molecule type" value="Genomic_DNA"/>
</dbReference>
<keyword evidence="1" id="KW-0732">Signal</keyword>
<feature type="signal peptide" evidence="1">
    <location>
        <begin position="1"/>
        <end position="29"/>
    </location>
</feature>
<gene>
    <name evidence="2" type="ORF">L9F63_019836</name>
</gene>
<evidence type="ECO:0000256" key="1">
    <source>
        <dbReference type="SAM" id="SignalP"/>
    </source>
</evidence>
<reference evidence="2" key="1">
    <citation type="journal article" date="2023" name="IScience">
        <title>Live-bearing cockroach genome reveals convergent evolutionary mechanisms linked to viviparity in insects and beyond.</title>
        <authorList>
            <person name="Fouks B."/>
            <person name="Harrison M.C."/>
            <person name="Mikhailova A.A."/>
            <person name="Marchal E."/>
            <person name="English S."/>
            <person name="Carruthers M."/>
            <person name="Jennings E.C."/>
            <person name="Chiamaka E.L."/>
            <person name="Frigard R.A."/>
            <person name="Pippel M."/>
            <person name="Attardo G.M."/>
            <person name="Benoit J.B."/>
            <person name="Bornberg-Bauer E."/>
            <person name="Tobe S.S."/>
        </authorList>
    </citation>
    <scope>NUCLEOTIDE SEQUENCE</scope>
    <source>
        <strain evidence="2">Stay&amp;Tobe</strain>
    </source>
</reference>
<name>A0AAD8EDH6_DIPPU</name>
<dbReference type="Proteomes" id="UP001233999">
    <property type="component" value="Unassembled WGS sequence"/>
</dbReference>
<evidence type="ECO:0000313" key="2">
    <source>
        <dbReference type="EMBL" id="KAJ9586510.1"/>
    </source>
</evidence>
<accession>A0AAD8EDH6</accession>